<name>A0A444E2B4_ENSVE</name>
<keyword evidence="3" id="KW-0732">Signal</keyword>
<dbReference type="Gene3D" id="1.20.140.40">
    <property type="entry name" value="Invertase/pectin methylesterase inhibitor family protein"/>
    <property type="match status" value="1"/>
</dbReference>
<proteinExistence type="inferred from homology"/>
<evidence type="ECO:0000256" key="4">
    <source>
        <dbReference type="ARBA" id="ARBA00023157"/>
    </source>
</evidence>
<keyword evidence="2" id="KW-0964">Secreted</keyword>
<dbReference type="EMBL" id="KV876481">
    <property type="protein sequence ID" value="RZR74976.1"/>
    <property type="molecule type" value="Genomic_DNA"/>
</dbReference>
<evidence type="ECO:0000256" key="3">
    <source>
        <dbReference type="ARBA" id="ARBA00022729"/>
    </source>
</evidence>
<dbReference type="SMART" id="SM00856">
    <property type="entry name" value="PMEI"/>
    <property type="match status" value="1"/>
</dbReference>
<reference evidence="6" key="1">
    <citation type="journal article" date="2018" name="Data Brief">
        <title>Genome sequence data from 17 accessions of Ensete ventricosum, a staple food crop for millions in Ethiopia.</title>
        <authorList>
            <person name="Yemataw Z."/>
            <person name="Muzemil S."/>
            <person name="Ambachew D."/>
            <person name="Tripathi L."/>
            <person name="Tesfaye K."/>
            <person name="Chala A."/>
            <person name="Farbos A."/>
            <person name="O'Neill P."/>
            <person name="Moore K."/>
            <person name="Grant M."/>
            <person name="Studholme D.J."/>
        </authorList>
    </citation>
    <scope>NUCLEOTIDE SEQUENCE [LARGE SCALE GENOMIC DNA]</scope>
    <source>
        <tissue evidence="6">Leaf</tissue>
    </source>
</reference>
<dbReference type="InterPro" id="IPR051955">
    <property type="entry name" value="PME_Inhibitor"/>
</dbReference>
<dbReference type="AlphaFoldDB" id="A0A444E2B4"/>
<sequence>MHRSTLAFVLLAAAICLASATTSPAEFVRDSCRGTRYPALCEQSLVAYAPAVHRSKRELARTALAVSADRARSASAFVSRISSGGQTKVRSREAGAVRDCIETMHDSVDRLRQSVEEMGRMGRARSPRFAWHLSNVQTWVSAALTDETTCLDGISQYAGPAVRAAIRKKVVEVAQVTSNALALLGIHSEQKVQRWVRDPLADRDTGYYATGCDV</sequence>
<comment type="similarity">
    <text evidence="5">Belongs to the PMEI family.</text>
</comment>
<dbReference type="PANTHER" id="PTHR31080:SF87">
    <property type="entry name" value="PECTINESTERASE INHIBITOR 7"/>
    <property type="match status" value="1"/>
</dbReference>
<evidence type="ECO:0000256" key="1">
    <source>
        <dbReference type="ARBA" id="ARBA00004239"/>
    </source>
</evidence>
<dbReference type="Proteomes" id="UP000290560">
    <property type="component" value="Unassembled WGS sequence"/>
</dbReference>
<accession>A0A444E2B4</accession>
<dbReference type="PANTHER" id="PTHR31080">
    <property type="entry name" value="PECTINESTERASE INHIBITOR-LIKE"/>
    <property type="match status" value="1"/>
</dbReference>
<protein>
    <submittedName>
        <fullName evidence="6">Uncharacterized protein</fullName>
    </submittedName>
</protein>
<dbReference type="GO" id="GO:0004857">
    <property type="term" value="F:enzyme inhibitor activity"/>
    <property type="evidence" value="ECO:0007669"/>
    <property type="project" value="InterPro"/>
</dbReference>
<organism evidence="6">
    <name type="scientific">Ensete ventricosum</name>
    <name type="common">Abyssinian banana</name>
    <name type="synonym">Musa ensete</name>
    <dbReference type="NCBI Taxonomy" id="4639"/>
    <lineage>
        <taxon>Eukaryota</taxon>
        <taxon>Viridiplantae</taxon>
        <taxon>Streptophyta</taxon>
        <taxon>Embryophyta</taxon>
        <taxon>Tracheophyta</taxon>
        <taxon>Spermatophyta</taxon>
        <taxon>Magnoliopsida</taxon>
        <taxon>Liliopsida</taxon>
        <taxon>Zingiberales</taxon>
        <taxon>Musaceae</taxon>
        <taxon>Ensete</taxon>
    </lineage>
</organism>
<dbReference type="InterPro" id="IPR035513">
    <property type="entry name" value="Invertase/methylesterase_inhib"/>
</dbReference>
<evidence type="ECO:0000256" key="5">
    <source>
        <dbReference type="ARBA" id="ARBA00038471"/>
    </source>
</evidence>
<dbReference type="GO" id="GO:0005576">
    <property type="term" value="C:extracellular region"/>
    <property type="evidence" value="ECO:0007669"/>
    <property type="project" value="UniProtKB-SubCell"/>
</dbReference>
<dbReference type="FunFam" id="1.20.140.40:FF:000006">
    <property type="entry name" value="Pectinesterase inhibitor 3"/>
    <property type="match status" value="1"/>
</dbReference>
<dbReference type="Pfam" id="PF04043">
    <property type="entry name" value="PMEI"/>
    <property type="match status" value="1"/>
</dbReference>
<dbReference type="NCBIfam" id="TIGR01614">
    <property type="entry name" value="PME_inhib"/>
    <property type="match status" value="1"/>
</dbReference>
<gene>
    <name evidence="6" type="ORF">BHM03_00046952</name>
</gene>
<dbReference type="SUPFAM" id="SSF101148">
    <property type="entry name" value="Plant invertase/pectin methylesterase inhibitor"/>
    <property type="match status" value="1"/>
</dbReference>
<keyword evidence="4" id="KW-1015">Disulfide bond</keyword>
<comment type="subcellular location">
    <subcellularLocation>
        <location evidence="1">Secreted</location>
        <location evidence="1">Extracellular space</location>
    </subcellularLocation>
</comment>
<evidence type="ECO:0000256" key="2">
    <source>
        <dbReference type="ARBA" id="ARBA00022525"/>
    </source>
</evidence>
<evidence type="ECO:0000313" key="6">
    <source>
        <dbReference type="EMBL" id="RZR74976.1"/>
    </source>
</evidence>
<dbReference type="CDD" id="cd15798">
    <property type="entry name" value="PMEI-like_3"/>
    <property type="match status" value="1"/>
</dbReference>
<dbReference type="InterPro" id="IPR006501">
    <property type="entry name" value="Pectinesterase_inhib_dom"/>
</dbReference>